<dbReference type="AlphaFoldDB" id="A0AA86JNY9"/>
<evidence type="ECO:0000313" key="2">
    <source>
        <dbReference type="EMBL" id="CAI3604329.1"/>
    </source>
</evidence>
<reference evidence="1" key="1">
    <citation type="submission" date="2021-10" db="EMBL/GenBank/DDBJ databases">
        <authorList>
            <person name="Mesa V."/>
        </authorList>
    </citation>
    <scope>NUCLEOTIDE SEQUENCE</scope>
    <source>
        <strain evidence="1">CC3_PB</strain>
    </source>
</reference>
<dbReference type="Proteomes" id="UP000789738">
    <property type="component" value="Unassembled WGS sequence"/>
</dbReference>
<evidence type="ECO:0000313" key="3">
    <source>
        <dbReference type="Proteomes" id="UP000789738"/>
    </source>
</evidence>
<proteinExistence type="predicted"/>
<name>A0AA86JNY9_9CLOT</name>
<sequence length="50" mass="5911">MDNNRNSIYDRLDCKKIQAKNSKREAAPKNVCSQKQILDKQFWNSLSLRI</sequence>
<protein>
    <submittedName>
        <fullName evidence="1">Uncharacterized protein</fullName>
    </submittedName>
</protein>
<accession>A0AA86JNY9</accession>
<gene>
    <name evidence="2" type="ORF">CNEO2_340006</name>
    <name evidence="1" type="ORF">CNEO_45252</name>
</gene>
<dbReference type="EMBL" id="CAKJVE010000004">
    <property type="protein sequence ID" value="CAG9711347.1"/>
    <property type="molecule type" value="Genomic_DNA"/>
</dbReference>
<dbReference type="EMBL" id="CAMTCP010000231">
    <property type="protein sequence ID" value="CAI3604329.1"/>
    <property type="molecule type" value="Genomic_DNA"/>
</dbReference>
<organism evidence="1 3">
    <name type="scientific">Clostridium neonatale</name>
    <dbReference type="NCBI Taxonomy" id="137838"/>
    <lineage>
        <taxon>Bacteria</taxon>
        <taxon>Bacillati</taxon>
        <taxon>Bacillota</taxon>
        <taxon>Clostridia</taxon>
        <taxon>Eubacteriales</taxon>
        <taxon>Clostridiaceae</taxon>
        <taxon>Clostridium</taxon>
    </lineage>
</organism>
<dbReference type="Proteomes" id="UP001189143">
    <property type="component" value="Unassembled WGS sequence"/>
</dbReference>
<evidence type="ECO:0000313" key="1">
    <source>
        <dbReference type="EMBL" id="CAG9711347.1"/>
    </source>
</evidence>
<comment type="caution">
    <text evidence="1">The sequence shown here is derived from an EMBL/GenBank/DDBJ whole genome shotgun (WGS) entry which is preliminary data.</text>
</comment>
<reference evidence="2" key="2">
    <citation type="submission" date="2022-10" db="EMBL/GenBank/DDBJ databases">
        <authorList>
            <person name="Aires J."/>
            <person name="Mesa V."/>
        </authorList>
    </citation>
    <scope>NUCLEOTIDE SEQUENCE</scope>
    <source>
        <strain evidence="2">Clostridium neonatale JD116</strain>
    </source>
</reference>